<dbReference type="InterPro" id="IPR051711">
    <property type="entry name" value="Stress_Response_Reg"/>
</dbReference>
<keyword evidence="4" id="KW-0804">Transcription</keyword>
<sequence length="413" mass="45595">MSLDQPAQNLTENSTVDLITQELGRRLFYVTLVGYQTLHQIGSSDIKVHIPPETPSDRYPPLPLEIDDEFLFSTHVSPQPAERVSRLVGFNANVRVYSSNSALLAWEIAFGSGQIFDWEHQRSCLAECLQKAKSALVNVPAELSLFHPKKISSAGLSGLNEDGSIFDYPHDHIHQERRAIQYEIQKANIYASQLCTRSYLVEKYWSLFETFTKYGNSAKISVPKIPTSHIKTESSSEAPTEPATVASADTTSQALAHAQTDSIGRVMAEERKLVIKEFFILLRTVNEVNMEPNGASITNKIRQVASTLLNQTSTTIPTEDLSSITAAGEHVLTAAEAESYLFAFIDTLIRLEGHSSAPVDPGNGPGGVSPRANGRAMSYLSDYERDQEELSQWASLKEYQQKFAEAGGVLSEL</sequence>
<evidence type="ECO:0000256" key="6">
    <source>
        <dbReference type="SAM" id="MobiDB-lite"/>
    </source>
</evidence>
<dbReference type="AlphaFoldDB" id="A0A9W9NFH1"/>
<comment type="subcellular location">
    <subcellularLocation>
        <location evidence="1">Nucleus</location>
    </subcellularLocation>
</comment>
<dbReference type="EMBL" id="JAPQKR010000004">
    <property type="protein sequence ID" value="KAJ5218952.1"/>
    <property type="molecule type" value="Genomic_DNA"/>
</dbReference>
<keyword evidence="3" id="KW-0238">DNA-binding</keyword>
<name>A0A9W9NFH1_9EURO</name>
<accession>A0A9W9NFH1</accession>
<dbReference type="GO" id="GO:0043565">
    <property type="term" value="F:sequence-specific DNA binding"/>
    <property type="evidence" value="ECO:0007669"/>
    <property type="project" value="TreeGrafter"/>
</dbReference>
<evidence type="ECO:0000256" key="3">
    <source>
        <dbReference type="ARBA" id="ARBA00023125"/>
    </source>
</evidence>
<dbReference type="Proteomes" id="UP001150904">
    <property type="component" value="Unassembled WGS sequence"/>
</dbReference>
<evidence type="ECO:0000256" key="4">
    <source>
        <dbReference type="ARBA" id="ARBA00023163"/>
    </source>
</evidence>
<dbReference type="RefSeq" id="XP_058313525.1">
    <property type="nucleotide sequence ID" value="XM_058448114.1"/>
</dbReference>
<dbReference type="GO" id="GO:0005634">
    <property type="term" value="C:nucleus"/>
    <property type="evidence" value="ECO:0007669"/>
    <property type="project" value="UniProtKB-SubCell"/>
</dbReference>
<evidence type="ECO:0000313" key="7">
    <source>
        <dbReference type="EMBL" id="KAJ5218952.1"/>
    </source>
</evidence>
<evidence type="ECO:0000313" key="8">
    <source>
        <dbReference type="Proteomes" id="UP001150904"/>
    </source>
</evidence>
<feature type="region of interest" description="Disordered" evidence="6">
    <location>
        <begin position="229"/>
        <end position="250"/>
    </location>
</feature>
<dbReference type="GeneID" id="83175414"/>
<protein>
    <submittedName>
        <fullName evidence="7">Uncharacterized protein</fullName>
    </submittedName>
</protein>
<organism evidence="7 8">
    <name type="scientific">Penicillium cinerascens</name>
    <dbReference type="NCBI Taxonomy" id="70096"/>
    <lineage>
        <taxon>Eukaryota</taxon>
        <taxon>Fungi</taxon>
        <taxon>Dikarya</taxon>
        <taxon>Ascomycota</taxon>
        <taxon>Pezizomycotina</taxon>
        <taxon>Eurotiomycetes</taxon>
        <taxon>Eurotiomycetidae</taxon>
        <taxon>Eurotiales</taxon>
        <taxon>Aspergillaceae</taxon>
        <taxon>Penicillium</taxon>
    </lineage>
</organism>
<reference evidence="7" key="2">
    <citation type="journal article" date="2023" name="IMA Fungus">
        <title>Comparative genomic study of the Penicillium genus elucidates a diverse pangenome and 15 lateral gene transfer events.</title>
        <authorList>
            <person name="Petersen C."/>
            <person name="Sorensen T."/>
            <person name="Nielsen M.R."/>
            <person name="Sondergaard T.E."/>
            <person name="Sorensen J.L."/>
            <person name="Fitzpatrick D.A."/>
            <person name="Frisvad J.C."/>
            <person name="Nielsen K.L."/>
        </authorList>
    </citation>
    <scope>NUCLEOTIDE SEQUENCE</scope>
    <source>
        <strain evidence="7">IBT 15544</strain>
    </source>
</reference>
<evidence type="ECO:0000256" key="5">
    <source>
        <dbReference type="ARBA" id="ARBA00023242"/>
    </source>
</evidence>
<feature type="region of interest" description="Disordered" evidence="6">
    <location>
        <begin position="355"/>
        <end position="374"/>
    </location>
</feature>
<dbReference type="PANTHER" id="PTHR47540">
    <property type="entry name" value="THIAMINE REPRESSIBLE GENES REGULATORY PROTEIN THI5"/>
    <property type="match status" value="1"/>
</dbReference>
<reference evidence="7" key="1">
    <citation type="submission" date="2022-12" db="EMBL/GenBank/DDBJ databases">
        <authorList>
            <person name="Petersen C."/>
        </authorList>
    </citation>
    <scope>NUCLEOTIDE SEQUENCE</scope>
    <source>
        <strain evidence="7">IBT 15544</strain>
    </source>
</reference>
<proteinExistence type="predicted"/>
<keyword evidence="8" id="KW-1185">Reference proteome</keyword>
<evidence type="ECO:0000256" key="2">
    <source>
        <dbReference type="ARBA" id="ARBA00023015"/>
    </source>
</evidence>
<dbReference type="GO" id="GO:0045944">
    <property type="term" value="P:positive regulation of transcription by RNA polymerase II"/>
    <property type="evidence" value="ECO:0007669"/>
    <property type="project" value="TreeGrafter"/>
</dbReference>
<dbReference type="PANTHER" id="PTHR47540:SF5">
    <property type="entry name" value="ZN(II)2CYS6 TRANSCRIPTION FACTOR"/>
    <property type="match status" value="1"/>
</dbReference>
<evidence type="ECO:0000256" key="1">
    <source>
        <dbReference type="ARBA" id="ARBA00004123"/>
    </source>
</evidence>
<keyword evidence="5" id="KW-0539">Nucleus</keyword>
<gene>
    <name evidence="7" type="ORF">N7498_001051</name>
</gene>
<comment type="caution">
    <text evidence="7">The sequence shown here is derived from an EMBL/GenBank/DDBJ whole genome shotgun (WGS) entry which is preliminary data.</text>
</comment>
<dbReference type="OrthoDB" id="5284003at2759"/>
<keyword evidence="2" id="KW-0805">Transcription regulation</keyword>